<protein>
    <submittedName>
        <fullName evidence="1">Uncharacterized protein</fullName>
    </submittedName>
</protein>
<dbReference type="EMBL" id="JAVHNR010000005">
    <property type="protein sequence ID" value="KAK6342732.1"/>
    <property type="molecule type" value="Genomic_DNA"/>
</dbReference>
<gene>
    <name evidence="1" type="ORF">TWF718_008121</name>
</gene>
<sequence length="298" mass="34020">MRFSSYNVYAVVVYGAVRFCAAQVYEGVRTPIYPPIEIFGGSPVTRFRWTEQSEERQGLCLIDWSLPDTTLQPFGTHGCPEPGAPPDMGAQWLLSTKFDNTQNDSSVHFEGLVGNMGTGRCMEWKPAPANQTPQFSAFSDTTTYGTLTSEICDLENQYQYFRLDNWRNSSSTLNFLPKMWNETCPEGQEPTMIAGPKRSLVAYGCGKGLWQSYPIIALFGWWYYDAIQEKAYRIEVGSDRYQTILCCQRQEIFESSFCTEAMRKEGQGDRTPQAFWDQMCTEIFPNYPEFKKARSGKD</sequence>
<evidence type="ECO:0000313" key="1">
    <source>
        <dbReference type="EMBL" id="KAK6342732.1"/>
    </source>
</evidence>
<evidence type="ECO:0000313" key="2">
    <source>
        <dbReference type="Proteomes" id="UP001313282"/>
    </source>
</evidence>
<proteinExistence type="predicted"/>
<dbReference type="AlphaFoldDB" id="A0AAN8RC72"/>
<organism evidence="1 2">
    <name type="scientific">Orbilia javanica</name>
    <dbReference type="NCBI Taxonomy" id="47235"/>
    <lineage>
        <taxon>Eukaryota</taxon>
        <taxon>Fungi</taxon>
        <taxon>Dikarya</taxon>
        <taxon>Ascomycota</taxon>
        <taxon>Pezizomycotina</taxon>
        <taxon>Orbiliomycetes</taxon>
        <taxon>Orbiliales</taxon>
        <taxon>Orbiliaceae</taxon>
        <taxon>Orbilia</taxon>
    </lineage>
</organism>
<name>A0AAN8RC72_9PEZI</name>
<keyword evidence="2" id="KW-1185">Reference proteome</keyword>
<comment type="caution">
    <text evidence="1">The sequence shown here is derived from an EMBL/GenBank/DDBJ whole genome shotgun (WGS) entry which is preliminary data.</text>
</comment>
<dbReference type="Proteomes" id="UP001313282">
    <property type="component" value="Unassembled WGS sequence"/>
</dbReference>
<reference evidence="1 2" key="1">
    <citation type="submission" date="2019-10" db="EMBL/GenBank/DDBJ databases">
        <authorList>
            <person name="Palmer J.M."/>
        </authorList>
    </citation>
    <scope>NUCLEOTIDE SEQUENCE [LARGE SCALE GENOMIC DNA]</scope>
    <source>
        <strain evidence="1 2">TWF718</strain>
    </source>
</reference>
<accession>A0AAN8RC72</accession>